<organism evidence="2 3">
    <name type="scientific">Aphanomyces astaci</name>
    <name type="common">Crayfish plague agent</name>
    <dbReference type="NCBI Taxonomy" id="112090"/>
    <lineage>
        <taxon>Eukaryota</taxon>
        <taxon>Sar</taxon>
        <taxon>Stramenopiles</taxon>
        <taxon>Oomycota</taxon>
        <taxon>Saprolegniomycetes</taxon>
        <taxon>Saprolegniales</taxon>
        <taxon>Verrucalvaceae</taxon>
        <taxon>Aphanomyces</taxon>
    </lineage>
</organism>
<name>A0A397E0X0_APHAT</name>
<dbReference type="PANTHER" id="PTHR19446">
    <property type="entry name" value="REVERSE TRANSCRIPTASES"/>
    <property type="match status" value="1"/>
</dbReference>
<dbReference type="PROSITE" id="PS50878">
    <property type="entry name" value="RT_POL"/>
    <property type="match status" value="1"/>
</dbReference>
<accession>A0A397E0X0</accession>
<reference evidence="2 3" key="1">
    <citation type="submission" date="2018-08" db="EMBL/GenBank/DDBJ databases">
        <title>Aphanomyces genome sequencing and annotation.</title>
        <authorList>
            <person name="Minardi D."/>
            <person name="Oidtmann B."/>
            <person name="Van Der Giezen M."/>
            <person name="Studholme D.J."/>
        </authorList>
    </citation>
    <scope>NUCLEOTIDE SEQUENCE [LARGE SCALE GENOMIC DNA]</scope>
    <source>
        <strain evidence="2 3">SA</strain>
    </source>
</reference>
<dbReference type="InterPro" id="IPR043502">
    <property type="entry name" value="DNA/RNA_pol_sf"/>
</dbReference>
<dbReference type="EMBL" id="QUTC01003300">
    <property type="protein sequence ID" value="RHY70739.1"/>
    <property type="molecule type" value="Genomic_DNA"/>
</dbReference>
<comment type="caution">
    <text evidence="2">The sequence shown here is derived from an EMBL/GenBank/DDBJ whole genome shotgun (WGS) entry which is preliminary data.</text>
</comment>
<dbReference type="Proteomes" id="UP000265716">
    <property type="component" value="Unassembled WGS sequence"/>
</dbReference>
<dbReference type="Pfam" id="PF00078">
    <property type="entry name" value="RVT_1"/>
    <property type="match status" value="1"/>
</dbReference>
<dbReference type="InterPro" id="IPR000477">
    <property type="entry name" value="RT_dom"/>
</dbReference>
<proteinExistence type="predicted"/>
<feature type="domain" description="Reverse transcriptase" evidence="1">
    <location>
        <begin position="47"/>
        <end position="212"/>
    </location>
</feature>
<evidence type="ECO:0000259" key="1">
    <source>
        <dbReference type="PROSITE" id="PS50878"/>
    </source>
</evidence>
<gene>
    <name evidence="2" type="ORF">DYB38_012186</name>
</gene>
<evidence type="ECO:0000313" key="2">
    <source>
        <dbReference type="EMBL" id="RHY70739.1"/>
    </source>
</evidence>
<protein>
    <recommendedName>
        <fullName evidence="1">Reverse transcriptase domain-containing protein</fullName>
    </recommendedName>
</protein>
<sequence>MGVHWDTFSTTLQAFQTRLREAEAPPQLPPRRMDDPRLRLHTIDAYASQLAEIERYSFGEADILPLKKKGNSANALDYRPIALLNSAYKIFAQVISLRLQPLLVSTIGAQQQGFVPGRTLEDSIALFQRTLARQQRDPTLPLAASAAVICLDIKKAYDSMERAHLFCTMQAMGFPTTFVTLIERIHQDTSVQFVVNGIRSNRLPQTSGIRQG</sequence>
<dbReference type="SUPFAM" id="SSF56672">
    <property type="entry name" value="DNA/RNA polymerases"/>
    <property type="match status" value="1"/>
</dbReference>
<evidence type="ECO:0000313" key="3">
    <source>
        <dbReference type="Proteomes" id="UP000265716"/>
    </source>
</evidence>
<dbReference type="AlphaFoldDB" id="A0A397E0X0"/>